<proteinExistence type="predicted"/>
<evidence type="ECO:0000313" key="2">
    <source>
        <dbReference type="Proteomes" id="UP001321473"/>
    </source>
</evidence>
<accession>A0AAQ4D2M9</accession>
<gene>
    <name evidence="1" type="ORF">V5799_000579</name>
</gene>
<keyword evidence="2" id="KW-1185">Reference proteome</keyword>
<feature type="non-terminal residue" evidence="1">
    <location>
        <position position="138"/>
    </location>
</feature>
<protein>
    <submittedName>
        <fullName evidence="1">Uncharacterized protein</fullName>
    </submittedName>
</protein>
<dbReference type="Proteomes" id="UP001321473">
    <property type="component" value="Unassembled WGS sequence"/>
</dbReference>
<reference evidence="1 2" key="1">
    <citation type="journal article" date="2023" name="Arcadia Sci">
        <title>De novo assembly of a long-read Amblyomma americanum tick genome.</title>
        <authorList>
            <person name="Chou S."/>
            <person name="Poskanzer K.E."/>
            <person name="Rollins M."/>
            <person name="Thuy-Boun P.S."/>
        </authorList>
    </citation>
    <scope>NUCLEOTIDE SEQUENCE [LARGE SCALE GENOMIC DNA]</scope>
    <source>
        <strain evidence="1">F_SG_1</strain>
        <tissue evidence="1">Salivary glands</tissue>
    </source>
</reference>
<sequence>MQARRGACLKLRANPARWSRLALAALREAAADEPGPATATLSHSGVLAAFRDFATHIHYFQVTRGIMESAGLAVPVTANASSCVHDVDKVDPVMLAGYSERWQDLRDTALWRTCLESHFAINTHHQQNELWHSEDGEA</sequence>
<comment type="caution">
    <text evidence="1">The sequence shown here is derived from an EMBL/GenBank/DDBJ whole genome shotgun (WGS) entry which is preliminary data.</text>
</comment>
<name>A0AAQ4D2M9_AMBAM</name>
<dbReference type="EMBL" id="JARKHS020035958">
    <property type="protein sequence ID" value="KAK8756719.1"/>
    <property type="molecule type" value="Genomic_DNA"/>
</dbReference>
<evidence type="ECO:0000313" key="1">
    <source>
        <dbReference type="EMBL" id="KAK8756719.1"/>
    </source>
</evidence>
<dbReference type="AlphaFoldDB" id="A0AAQ4D2M9"/>
<organism evidence="1 2">
    <name type="scientific">Amblyomma americanum</name>
    <name type="common">Lone star tick</name>
    <dbReference type="NCBI Taxonomy" id="6943"/>
    <lineage>
        <taxon>Eukaryota</taxon>
        <taxon>Metazoa</taxon>
        <taxon>Ecdysozoa</taxon>
        <taxon>Arthropoda</taxon>
        <taxon>Chelicerata</taxon>
        <taxon>Arachnida</taxon>
        <taxon>Acari</taxon>
        <taxon>Parasitiformes</taxon>
        <taxon>Ixodida</taxon>
        <taxon>Ixodoidea</taxon>
        <taxon>Ixodidae</taxon>
        <taxon>Amblyomminae</taxon>
        <taxon>Amblyomma</taxon>
    </lineage>
</organism>